<sequence>MSLSLTNNSPEPGVLSNDQLAGIRTRYEQFQRHDEDKSKFMTDLIASYDKMTQEYLVMVAARNQDRAWLQQWQTDRQNYEQLLRNAQRIMYDNQIVVVLIDGDGMIFLDEFLRDGERGGRRAASMLHASMQNYVENECDHVSHQARIVCRIYANVRGLAEVLVRAGAIQEISQFEEFVRGFTRGKTLFDFVDVGPGKDRADDKIIESFKLYAQDFHCRRLFFGCSHDNGYARTLEACSDRVEMVNKVVLLEGVPFEKELVPLPYKTKKYPELFRNKKLKKLSVPPWGLAPTISSPSPTASPFVPGTPFDSKASLHSLAGTGLPVRFPAAPATVQPSGTRMDSPLSSADQLPTLPRTPSCSTITSEDFPAIKPTMTTWASKAAAPAPPQAASVLPSYKSADRDEMIARNRVGQRVDPPCKDYDKAEVDRIKKMKLCNIHFLRAECPFDKQCTHLHSYLLTPDEKATLRLVARMAPCAYGSSCGDIKCIYGHRCPAPPHRTNYVKGTKSCIFGESCKFPPELHDIDTNVVKTLVIR</sequence>
<reference evidence="4 5" key="1">
    <citation type="journal article" date="2014" name="PLoS ONE">
        <title>De novo Genome Assembly of the Fungal Plant Pathogen Pyrenophora semeniperda.</title>
        <authorList>
            <person name="Soliai M.M."/>
            <person name="Meyer S.E."/>
            <person name="Udall J.A."/>
            <person name="Elzinga D.E."/>
            <person name="Hermansen R.A."/>
            <person name="Bodily P.M."/>
            <person name="Hart A.A."/>
            <person name="Coleman C.E."/>
        </authorList>
    </citation>
    <scope>NUCLEOTIDE SEQUENCE [LARGE SCALE GENOMIC DNA]</scope>
    <source>
        <strain evidence="4 5">CCB06</strain>
        <tissue evidence="4">Mycelium</tissue>
    </source>
</reference>
<dbReference type="GO" id="GO:0008270">
    <property type="term" value="F:zinc ion binding"/>
    <property type="evidence" value="ECO:0007669"/>
    <property type="project" value="UniProtKB-KW"/>
</dbReference>
<keyword evidence="5" id="KW-1185">Reference proteome</keyword>
<feature type="region of interest" description="Disordered" evidence="2">
    <location>
        <begin position="328"/>
        <end position="365"/>
    </location>
</feature>
<dbReference type="Pfam" id="PF25543">
    <property type="entry name" value="zf-CCCH_tandem"/>
    <property type="match status" value="1"/>
</dbReference>
<keyword evidence="1" id="KW-0479">Metal-binding</keyword>
<dbReference type="Proteomes" id="UP000265663">
    <property type="component" value="Unassembled WGS sequence"/>
</dbReference>
<dbReference type="InterPro" id="IPR057654">
    <property type="entry name" value="Znf-CCCH_tandem"/>
</dbReference>
<dbReference type="AlphaFoldDB" id="A0A3M7M9U4"/>
<dbReference type="EMBL" id="KE747826">
    <property type="protein sequence ID" value="RMZ71154.1"/>
    <property type="molecule type" value="Genomic_DNA"/>
</dbReference>
<feature type="domain" description="C3H1-type" evidence="3">
    <location>
        <begin position="429"/>
        <end position="457"/>
    </location>
</feature>
<evidence type="ECO:0000313" key="4">
    <source>
        <dbReference type="EMBL" id="RMZ71154.1"/>
    </source>
</evidence>
<dbReference type="Pfam" id="PF25540">
    <property type="entry name" value="DUF7923"/>
    <property type="match status" value="1"/>
</dbReference>
<keyword evidence="1" id="KW-0863">Zinc-finger</keyword>
<dbReference type="InterPro" id="IPR000571">
    <property type="entry name" value="Znf_CCCH"/>
</dbReference>
<accession>A0A3M7M9U4</accession>
<proteinExistence type="predicted"/>
<evidence type="ECO:0000313" key="5">
    <source>
        <dbReference type="Proteomes" id="UP000265663"/>
    </source>
</evidence>
<keyword evidence="1" id="KW-0862">Zinc</keyword>
<dbReference type="PANTHER" id="PTHR37543:SF1">
    <property type="entry name" value="CCCH ZINC FINGER DNA BINDING PROTEIN (AFU_ORTHOLOGUE AFUA_5G12760)"/>
    <property type="match status" value="1"/>
</dbReference>
<feature type="zinc finger region" description="C3H1-type" evidence="1">
    <location>
        <begin position="429"/>
        <end position="457"/>
    </location>
</feature>
<organism evidence="4 5">
    <name type="scientific">Pyrenophora seminiperda CCB06</name>
    <dbReference type="NCBI Taxonomy" id="1302712"/>
    <lineage>
        <taxon>Eukaryota</taxon>
        <taxon>Fungi</taxon>
        <taxon>Dikarya</taxon>
        <taxon>Ascomycota</taxon>
        <taxon>Pezizomycotina</taxon>
        <taxon>Dothideomycetes</taxon>
        <taxon>Pleosporomycetidae</taxon>
        <taxon>Pleosporales</taxon>
        <taxon>Pleosporineae</taxon>
        <taxon>Pleosporaceae</taxon>
        <taxon>Pyrenophora</taxon>
    </lineage>
</organism>
<evidence type="ECO:0000256" key="1">
    <source>
        <dbReference type="PROSITE-ProRule" id="PRU00723"/>
    </source>
</evidence>
<dbReference type="InterPro" id="IPR057683">
    <property type="entry name" value="DUF7923"/>
</dbReference>
<evidence type="ECO:0000259" key="3">
    <source>
        <dbReference type="PROSITE" id="PS50103"/>
    </source>
</evidence>
<protein>
    <submittedName>
        <fullName evidence="4">CCCH zinc finger</fullName>
    </submittedName>
</protein>
<feature type="compositionally biased region" description="Polar residues" evidence="2">
    <location>
        <begin position="333"/>
        <end position="364"/>
    </location>
</feature>
<name>A0A3M7M9U4_9PLEO</name>
<evidence type="ECO:0000256" key="2">
    <source>
        <dbReference type="SAM" id="MobiDB-lite"/>
    </source>
</evidence>
<dbReference type="PANTHER" id="PTHR37543">
    <property type="entry name" value="CCCH ZINC FINGER DNA BINDING PROTEIN (AFU_ORTHOLOGUE AFUA_5G12760)"/>
    <property type="match status" value="1"/>
</dbReference>
<gene>
    <name evidence="4" type="ORF">GMOD_00005666</name>
</gene>
<dbReference type="OrthoDB" id="3512845at2759"/>
<dbReference type="PROSITE" id="PS50103">
    <property type="entry name" value="ZF_C3H1"/>
    <property type="match status" value="1"/>
</dbReference>